<reference evidence="1 2" key="1">
    <citation type="submission" date="2016-08" db="EMBL/GenBank/DDBJ databases">
        <title>Complete genome sequence of Spiroplasma helicoides TABS-2 (DSM 22551).</title>
        <authorList>
            <person name="Shen W.-Y."/>
            <person name="Lo W.-S."/>
            <person name="Lai Y.-C."/>
            <person name="Kuo C.-H."/>
        </authorList>
    </citation>
    <scope>NUCLEOTIDE SEQUENCE [LARGE SCALE GENOMIC DNA]</scope>
    <source>
        <strain evidence="1 2">TABS-2</strain>
    </source>
</reference>
<dbReference type="PANTHER" id="PTHR21075">
    <property type="entry name" value="ANAEROBIC RIBONUCLEOSIDE-TRIPHOSPHATE REDUCTASE"/>
    <property type="match status" value="1"/>
</dbReference>
<dbReference type="STRING" id="216938.SHELI_v1c03960"/>
<dbReference type="GO" id="GO:0006260">
    <property type="term" value="P:DNA replication"/>
    <property type="evidence" value="ECO:0007669"/>
    <property type="project" value="InterPro"/>
</dbReference>
<name>A0A1B3SK89_9MOLU</name>
<proteinExistence type="predicted"/>
<dbReference type="Proteomes" id="UP000094378">
    <property type="component" value="Chromosome"/>
</dbReference>
<dbReference type="PANTHER" id="PTHR21075:SF0">
    <property type="entry name" value="ANAEROBIC RIBONUCLEOSIDE-TRIPHOSPHATE REDUCTASE"/>
    <property type="match status" value="1"/>
</dbReference>
<accession>A0A1B3SK89</accession>
<dbReference type="Pfam" id="PF13597">
    <property type="entry name" value="NRDD"/>
    <property type="match status" value="1"/>
</dbReference>
<dbReference type="PATRIC" id="fig|216938.3.peg.398"/>
<organism evidence="1 2">
    <name type="scientific">Spiroplasma helicoides</name>
    <dbReference type="NCBI Taxonomy" id="216938"/>
    <lineage>
        <taxon>Bacteria</taxon>
        <taxon>Bacillati</taxon>
        <taxon>Mycoplasmatota</taxon>
        <taxon>Mollicutes</taxon>
        <taxon>Entomoplasmatales</taxon>
        <taxon>Spiroplasmataceae</taxon>
        <taxon>Spiroplasma</taxon>
    </lineage>
</organism>
<dbReference type="GO" id="GO:0009265">
    <property type="term" value="P:2'-deoxyribonucleotide biosynthetic process"/>
    <property type="evidence" value="ECO:0007669"/>
    <property type="project" value="TreeGrafter"/>
</dbReference>
<sequence length="706" mass="80142">MSAKEINYNNIMNEFSQVISTKSNDLKNENANMSGDTASGKMMKFASIGAKDFALENLVNSVYSDLHKKSLIHIHDLDYYPTKSATCVQYNIQEIFENGFKTRNGLIREPQSIGVYAELAAIIFQTCQNEMHGGQAIPAFDYFLAPGVNKSFRKALKRNIEQYFEFIDEKIDGQKLKALLKDEEITFKNLEFELVKRHVNSSKFNQEVFEKIRSMSIRNVERETDQAMEGFIYNLNTQHSRGGNQVVFSSINLGTDTSKAGRQVTRSLLKALRNGLGNGETSIFPIVIFKVKTGVSFDEESYKQAMSISQDKWFEEKTVWKTPNFDLFLDAIRTTSARLFPNFMFLDQPYNQHEKWNANDKNSWYYEPATMGCRTRVFENINGEKTSVGRGNLSFTSLNLPYIALEMLSEEGLLNEEKINYEKAKFSQLKEKFITKIKQYSEDVCDQLYDRYKYQVSAVAKEFPFLMKNNVLSGGANLEQDEFVEEVFKQGTLTVGFVGLAEALKAVLGVHHGESDEAQEFGLQVIQEINNVANDWKAKTHLNYGVIATPAESVAGRMAKITRKTFGTIDEVTSRDYFTNSNHVPVYYNISAIEKVKKEAAYHPITLGGSISYIELDGEAKKNLHAVLSVINAMRVNGTNYGSLNHPVDRCKSCHYTSLIPFKCPMCNNSDISRTRRITGYLVGDLDGWNQGKQSEEAERVKHKVK</sequence>
<dbReference type="Gene3D" id="3.20.70.20">
    <property type="match status" value="1"/>
</dbReference>
<dbReference type="AlphaFoldDB" id="A0A1B3SK89"/>
<gene>
    <name evidence="1" type="primary">nrdD</name>
    <name evidence="1" type="ORF">SHELI_v1c03960</name>
</gene>
<protein>
    <submittedName>
        <fullName evidence="1">Ribonucleoside-triphosphate reductase</fullName>
    </submittedName>
</protein>
<dbReference type="GO" id="GO:0031250">
    <property type="term" value="C:anaerobic ribonucleoside-triphosphate reductase complex"/>
    <property type="evidence" value="ECO:0007669"/>
    <property type="project" value="TreeGrafter"/>
</dbReference>
<dbReference type="NCBIfam" id="TIGR02487">
    <property type="entry name" value="NrdD"/>
    <property type="match status" value="1"/>
</dbReference>
<dbReference type="NCBIfam" id="NF005497">
    <property type="entry name" value="PRK07111.1"/>
    <property type="match status" value="1"/>
</dbReference>
<dbReference type="SUPFAM" id="SSF51998">
    <property type="entry name" value="PFL-like glycyl radical enzymes"/>
    <property type="match status" value="1"/>
</dbReference>
<evidence type="ECO:0000313" key="2">
    <source>
        <dbReference type="Proteomes" id="UP000094378"/>
    </source>
</evidence>
<dbReference type="GO" id="GO:0004748">
    <property type="term" value="F:ribonucleoside-diphosphate reductase activity, thioredoxin disulfide as acceptor"/>
    <property type="evidence" value="ECO:0007669"/>
    <property type="project" value="TreeGrafter"/>
</dbReference>
<keyword evidence="2" id="KW-1185">Reference proteome</keyword>
<dbReference type="EMBL" id="CP017015">
    <property type="protein sequence ID" value="AOG60347.1"/>
    <property type="molecule type" value="Genomic_DNA"/>
</dbReference>
<dbReference type="RefSeq" id="WP_198146106.1">
    <property type="nucleotide sequence ID" value="NZ_CP017015.1"/>
</dbReference>
<dbReference type="InterPro" id="IPR012833">
    <property type="entry name" value="NrdD"/>
</dbReference>
<evidence type="ECO:0000313" key="1">
    <source>
        <dbReference type="EMBL" id="AOG60347.1"/>
    </source>
</evidence>
<dbReference type="KEGG" id="shj:SHELI_v1c03960"/>
<dbReference type="GO" id="GO:0008998">
    <property type="term" value="F:ribonucleoside-triphosphate reductase (thioredoxin) activity"/>
    <property type="evidence" value="ECO:0007669"/>
    <property type="project" value="InterPro"/>
</dbReference>